<evidence type="ECO:0000259" key="4">
    <source>
        <dbReference type="Pfam" id="PF00005"/>
    </source>
</evidence>
<dbReference type="InterPro" id="IPR003439">
    <property type="entry name" value="ABC_transporter-like_ATP-bd"/>
</dbReference>
<feature type="domain" description="ABC transporter" evidence="4">
    <location>
        <begin position="18"/>
        <end position="45"/>
    </location>
</feature>
<accession>A0A9D6Z5V7</accession>
<dbReference type="PANTHER" id="PTHR43820">
    <property type="entry name" value="HIGH-AFFINITY BRANCHED-CHAIN AMINO ACID TRANSPORT ATP-BINDING PROTEIN LIVF"/>
    <property type="match status" value="1"/>
</dbReference>
<keyword evidence="5" id="KW-0067">ATP-binding</keyword>
<keyword evidence="3" id="KW-0029">Amino-acid transport</keyword>
<name>A0A9D6Z5V7_9BACT</name>
<dbReference type="GO" id="GO:0015658">
    <property type="term" value="F:branched-chain amino acid transmembrane transporter activity"/>
    <property type="evidence" value="ECO:0007669"/>
    <property type="project" value="TreeGrafter"/>
</dbReference>
<dbReference type="PANTHER" id="PTHR43820:SF8">
    <property type="entry name" value="ABC TRANSPORTER SUBSTRATE-BINDING PROTEIN"/>
    <property type="match status" value="1"/>
</dbReference>
<dbReference type="Gene3D" id="3.40.50.300">
    <property type="entry name" value="P-loop containing nucleotide triphosphate hydrolases"/>
    <property type="match status" value="1"/>
</dbReference>
<dbReference type="EMBL" id="JACRDE010000538">
    <property type="protein sequence ID" value="MBI5251892.1"/>
    <property type="molecule type" value="Genomic_DNA"/>
</dbReference>
<evidence type="ECO:0000256" key="3">
    <source>
        <dbReference type="ARBA" id="ARBA00022970"/>
    </source>
</evidence>
<protein>
    <submittedName>
        <fullName evidence="5">ATP-binding cassette domain-containing protein</fullName>
    </submittedName>
</protein>
<dbReference type="GO" id="GO:0005524">
    <property type="term" value="F:ATP binding"/>
    <property type="evidence" value="ECO:0007669"/>
    <property type="project" value="UniProtKB-KW"/>
</dbReference>
<evidence type="ECO:0000313" key="5">
    <source>
        <dbReference type="EMBL" id="MBI5251892.1"/>
    </source>
</evidence>
<dbReference type="SUPFAM" id="SSF52540">
    <property type="entry name" value="P-loop containing nucleoside triphosphate hydrolases"/>
    <property type="match status" value="1"/>
</dbReference>
<comment type="caution">
    <text evidence="5">The sequence shown here is derived from an EMBL/GenBank/DDBJ whole genome shotgun (WGS) entry which is preliminary data.</text>
</comment>
<dbReference type="InterPro" id="IPR027417">
    <property type="entry name" value="P-loop_NTPase"/>
</dbReference>
<feature type="non-terminal residue" evidence="5">
    <location>
        <position position="45"/>
    </location>
</feature>
<evidence type="ECO:0000256" key="1">
    <source>
        <dbReference type="ARBA" id="ARBA00005417"/>
    </source>
</evidence>
<dbReference type="GO" id="GO:0016887">
    <property type="term" value="F:ATP hydrolysis activity"/>
    <property type="evidence" value="ECO:0007669"/>
    <property type="project" value="InterPro"/>
</dbReference>
<sequence>MLHVNNLEVVYNDIVLVLRGVSLQVPEGKVVAFLGSNGAGKSTTL</sequence>
<gene>
    <name evidence="5" type="ORF">HY912_20565</name>
</gene>
<organism evidence="5 6">
    <name type="scientific">Desulfomonile tiedjei</name>
    <dbReference type="NCBI Taxonomy" id="2358"/>
    <lineage>
        <taxon>Bacteria</taxon>
        <taxon>Pseudomonadati</taxon>
        <taxon>Thermodesulfobacteriota</taxon>
        <taxon>Desulfomonilia</taxon>
        <taxon>Desulfomonilales</taxon>
        <taxon>Desulfomonilaceae</taxon>
        <taxon>Desulfomonile</taxon>
    </lineage>
</organism>
<reference evidence="5" key="1">
    <citation type="submission" date="2020-07" db="EMBL/GenBank/DDBJ databases">
        <title>Huge and variable diversity of episymbiotic CPR bacteria and DPANN archaea in groundwater ecosystems.</title>
        <authorList>
            <person name="He C.Y."/>
            <person name="Keren R."/>
            <person name="Whittaker M."/>
            <person name="Farag I.F."/>
            <person name="Doudna J."/>
            <person name="Cate J.H.D."/>
            <person name="Banfield J.F."/>
        </authorList>
    </citation>
    <scope>NUCLEOTIDE SEQUENCE</scope>
    <source>
        <strain evidence="5">NC_groundwater_1664_Pr3_B-0.1um_52_9</strain>
    </source>
</reference>
<dbReference type="AlphaFoldDB" id="A0A9D6Z5V7"/>
<dbReference type="Pfam" id="PF00005">
    <property type="entry name" value="ABC_tran"/>
    <property type="match status" value="1"/>
</dbReference>
<proteinExistence type="inferred from homology"/>
<evidence type="ECO:0000313" key="6">
    <source>
        <dbReference type="Proteomes" id="UP000807825"/>
    </source>
</evidence>
<dbReference type="Proteomes" id="UP000807825">
    <property type="component" value="Unassembled WGS sequence"/>
</dbReference>
<keyword evidence="2" id="KW-0813">Transport</keyword>
<dbReference type="GO" id="GO:0015807">
    <property type="term" value="P:L-amino acid transport"/>
    <property type="evidence" value="ECO:0007669"/>
    <property type="project" value="TreeGrafter"/>
</dbReference>
<comment type="similarity">
    <text evidence="1">Belongs to the ABC transporter superfamily.</text>
</comment>
<dbReference type="InterPro" id="IPR052156">
    <property type="entry name" value="BCAA_Transport_ATP-bd_LivF"/>
</dbReference>
<keyword evidence="5" id="KW-0547">Nucleotide-binding</keyword>
<evidence type="ECO:0000256" key="2">
    <source>
        <dbReference type="ARBA" id="ARBA00022448"/>
    </source>
</evidence>